<dbReference type="InterPro" id="IPR042269">
    <property type="entry name" value="Ser_carbopepase_S28_SKS"/>
</dbReference>
<feature type="chain" id="PRO_5019811902" evidence="6">
    <location>
        <begin position="17"/>
        <end position="496"/>
    </location>
</feature>
<evidence type="ECO:0000256" key="4">
    <source>
        <dbReference type="ARBA" id="ARBA00022801"/>
    </source>
</evidence>
<evidence type="ECO:0000313" key="8">
    <source>
        <dbReference type="Proteomes" id="UP000291343"/>
    </source>
</evidence>
<dbReference type="EMBL" id="QKKF02002849">
    <property type="protein sequence ID" value="RZF48105.1"/>
    <property type="molecule type" value="Genomic_DNA"/>
</dbReference>
<dbReference type="PANTHER" id="PTHR11010">
    <property type="entry name" value="PROTEASE S28 PRO-X CARBOXYPEPTIDASE-RELATED"/>
    <property type="match status" value="1"/>
</dbReference>
<dbReference type="InParanoid" id="A0A482XPP1"/>
<proteinExistence type="inferred from homology"/>
<gene>
    <name evidence="7" type="ORF">LSTR_LSTR002171</name>
</gene>
<dbReference type="Pfam" id="PF05577">
    <property type="entry name" value="Peptidase_S28"/>
    <property type="match status" value="1"/>
</dbReference>
<dbReference type="PANTHER" id="PTHR11010:SF117">
    <property type="entry name" value="SERINE PROTEASE 16"/>
    <property type="match status" value="1"/>
</dbReference>
<keyword evidence="4" id="KW-0378">Hydrolase</keyword>
<feature type="signal peptide" evidence="6">
    <location>
        <begin position="1"/>
        <end position="16"/>
    </location>
</feature>
<evidence type="ECO:0000313" key="7">
    <source>
        <dbReference type="EMBL" id="RZF48105.1"/>
    </source>
</evidence>
<dbReference type="GO" id="GO:0008239">
    <property type="term" value="F:dipeptidyl-peptidase activity"/>
    <property type="evidence" value="ECO:0007669"/>
    <property type="project" value="TreeGrafter"/>
</dbReference>
<keyword evidence="2" id="KW-0645">Protease</keyword>
<protein>
    <submittedName>
        <fullName evidence="7">Uncharacterized protein</fullName>
    </submittedName>
</protein>
<keyword evidence="8" id="KW-1185">Reference proteome</keyword>
<evidence type="ECO:0000256" key="5">
    <source>
        <dbReference type="ARBA" id="ARBA00023180"/>
    </source>
</evidence>
<dbReference type="Gene3D" id="1.20.120.980">
    <property type="entry name" value="Serine carboxypeptidase S28, SKS domain"/>
    <property type="match status" value="1"/>
</dbReference>
<reference evidence="7 8" key="1">
    <citation type="journal article" date="2017" name="Gigascience">
        <title>Genome sequence of the small brown planthopper, Laodelphax striatellus.</title>
        <authorList>
            <person name="Zhu J."/>
            <person name="Jiang F."/>
            <person name="Wang X."/>
            <person name="Yang P."/>
            <person name="Bao Y."/>
            <person name="Zhao W."/>
            <person name="Wang W."/>
            <person name="Lu H."/>
            <person name="Wang Q."/>
            <person name="Cui N."/>
            <person name="Li J."/>
            <person name="Chen X."/>
            <person name="Luo L."/>
            <person name="Yu J."/>
            <person name="Kang L."/>
            <person name="Cui F."/>
        </authorList>
    </citation>
    <scope>NUCLEOTIDE SEQUENCE [LARGE SCALE GENOMIC DNA]</scope>
    <source>
        <strain evidence="7">Lst14</strain>
    </source>
</reference>
<accession>A0A482XPP1</accession>
<dbReference type="Proteomes" id="UP000291343">
    <property type="component" value="Unassembled WGS sequence"/>
</dbReference>
<dbReference type="GO" id="GO:0006508">
    <property type="term" value="P:proteolysis"/>
    <property type="evidence" value="ECO:0007669"/>
    <property type="project" value="UniProtKB-KW"/>
</dbReference>
<dbReference type="GO" id="GO:0070008">
    <property type="term" value="F:serine-type exopeptidase activity"/>
    <property type="evidence" value="ECO:0007669"/>
    <property type="project" value="InterPro"/>
</dbReference>
<evidence type="ECO:0000256" key="3">
    <source>
        <dbReference type="ARBA" id="ARBA00022729"/>
    </source>
</evidence>
<dbReference type="OrthoDB" id="1735038at2759"/>
<dbReference type="Gene3D" id="3.40.50.1820">
    <property type="entry name" value="alpha/beta hydrolase"/>
    <property type="match status" value="1"/>
</dbReference>
<sequence length="496" mass="56685">MKTLCISLIIFGQVHLQTSSSLASEILPNNAVQATYDAHYFDQKLDHFDKSNNKTWKQRYYYYSELYDQAKKIYPSIPLFLIISGERSVNYGTQTNNSPMYHLGRDYNALMMQLEHRYYGESRPTPNITVENLKYLSSQQALEDIIYFVDKMKKKFGMKCNNEVVVFGGSYAGALAAWVRLKHPDKISVAQASSAPIANIYDFAGYNNVVRNSIKLYDENCASIIHEGSVKEEELTKTEEGLKNMTDKFKTCRSLTNKNDRRAFFQNQIDKIGYTVQYNGTLNQSIPATCKLLTGGNETDSIDKLANYLIETSGGCTGYDYSDNIKDLRQTDYTNQNQFRQFLWQECTQLGLFITSGTKDSFYANTLGVDFYTDRCKDVFGDKFTAEYIKKQVKKTNAYYGGFNYQQSKCLFTQGQLDPYQAAGIKESNDKIGYKALIIENVGHTRDLNTETKDDPPQLVKAREEIKQILKGWIKAVDFSKQPTNVPSKCQKPQKQ</sequence>
<comment type="caution">
    <text evidence="7">The sequence shown here is derived from an EMBL/GenBank/DDBJ whole genome shotgun (WGS) entry which is preliminary data.</text>
</comment>
<evidence type="ECO:0000256" key="2">
    <source>
        <dbReference type="ARBA" id="ARBA00022670"/>
    </source>
</evidence>
<dbReference type="SMR" id="A0A482XPP1"/>
<keyword evidence="3 6" id="KW-0732">Signal</keyword>
<dbReference type="InterPro" id="IPR008758">
    <property type="entry name" value="Peptidase_S28"/>
</dbReference>
<dbReference type="AlphaFoldDB" id="A0A482XPP1"/>
<name>A0A482XPP1_LAOST</name>
<organism evidence="7 8">
    <name type="scientific">Laodelphax striatellus</name>
    <name type="common">Small brown planthopper</name>
    <name type="synonym">Delphax striatella</name>
    <dbReference type="NCBI Taxonomy" id="195883"/>
    <lineage>
        <taxon>Eukaryota</taxon>
        <taxon>Metazoa</taxon>
        <taxon>Ecdysozoa</taxon>
        <taxon>Arthropoda</taxon>
        <taxon>Hexapoda</taxon>
        <taxon>Insecta</taxon>
        <taxon>Pterygota</taxon>
        <taxon>Neoptera</taxon>
        <taxon>Paraneoptera</taxon>
        <taxon>Hemiptera</taxon>
        <taxon>Auchenorrhyncha</taxon>
        <taxon>Fulgoroidea</taxon>
        <taxon>Delphacidae</taxon>
        <taxon>Criomorphinae</taxon>
        <taxon>Laodelphax</taxon>
    </lineage>
</organism>
<evidence type="ECO:0000256" key="6">
    <source>
        <dbReference type="SAM" id="SignalP"/>
    </source>
</evidence>
<dbReference type="SUPFAM" id="SSF53474">
    <property type="entry name" value="alpha/beta-Hydrolases"/>
    <property type="match status" value="1"/>
</dbReference>
<dbReference type="InterPro" id="IPR029058">
    <property type="entry name" value="AB_hydrolase_fold"/>
</dbReference>
<comment type="similarity">
    <text evidence="1">Belongs to the peptidase S28 family.</text>
</comment>
<evidence type="ECO:0000256" key="1">
    <source>
        <dbReference type="ARBA" id="ARBA00011079"/>
    </source>
</evidence>
<keyword evidence="5" id="KW-0325">Glycoprotein</keyword>